<dbReference type="Pfam" id="PF25994">
    <property type="entry name" value="HH_AprE"/>
    <property type="match status" value="1"/>
</dbReference>
<feature type="region of interest" description="Disordered" evidence="3">
    <location>
        <begin position="405"/>
        <end position="437"/>
    </location>
</feature>
<evidence type="ECO:0000259" key="6">
    <source>
        <dbReference type="Pfam" id="PF25994"/>
    </source>
</evidence>
<name>A0AAE3U029_9HYPH</name>
<dbReference type="RefSeq" id="WP_311785036.1">
    <property type="nucleotide sequence ID" value="NZ_JALDYY010000001.1"/>
</dbReference>
<evidence type="ECO:0000256" key="3">
    <source>
        <dbReference type="SAM" id="MobiDB-lite"/>
    </source>
</evidence>
<evidence type="ECO:0000256" key="1">
    <source>
        <dbReference type="ARBA" id="ARBA00022729"/>
    </source>
</evidence>
<dbReference type="InterPro" id="IPR019554">
    <property type="entry name" value="Soluble_ligand-bd"/>
</dbReference>
<keyword evidence="2" id="KW-0175">Coiled coil</keyword>
<dbReference type="Gene3D" id="3.30.1950.10">
    <property type="entry name" value="wza like domain"/>
    <property type="match status" value="1"/>
</dbReference>
<accession>A0AAE3U029</accession>
<keyword evidence="8" id="KW-1185">Reference proteome</keyword>
<dbReference type="AlphaFoldDB" id="A0AAE3U029"/>
<evidence type="ECO:0000313" key="8">
    <source>
        <dbReference type="Proteomes" id="UP001161580"/>
    </source>
</evidence>
<dbReference type="InterPro" id="IPR049712">
    <property type="entry name" value="Poly_export"/>
</dbReference>
<dbReference type="PANTHER" id="PTHR33619">
    <property type="entry name" value="POLYSACCHARIDE EXPORT PROTEIN GFCE-RELATED"/>
    <property type="match status" value="1"/>
</dbReference>
<evidence type="ECO:0000259" key="4">
    <source>
        <dbReference type="Pfam" id="PF02563"/>
    </source>
</evidence>
<dbReference type="Pfam" id="PF02563">
    <property type="entry name" value="Poly_export"/>
    <property type="match status" value="1"/>
</dbReference>
<feature type="domain" description="Soluble ligand binding" evidence="5">
    <location>
        <begin position="124"/>
        <end position="159"/>
    </location>
</feature>
<feature type="coiled-coil region" evidence="2">
    <location>
        <begin position="229"/>
        <end position="270"/>
    </location>
</feature>
<dbReference type="Pfam" id="PF10531">
    <property type="entry name" value="SLBB"/>
    <property type="match status" value="1"/>
</dbReference>
<protein>
    <submittedName>
        <fullName evidence="7">SLBB domain-containing protein</fullName>
    </submittedName>
</protein>
<dbReference type="PANTHER" id="PTHR33619:SF3">
    <property type="entry name" value="POLYSACCHARIDE EXPORT PROTEIN GFCE-RELATED"/>
    <property type="match status" value="1"/>
</dbReference>
<evidence type="ECO:0000259" key="5">
    <source>
        <dbReference type="Pfam" id="PF10531"/>
    </source>
</evidence>
<feature type="compositionally biased region" description="Basic and acidic residues" evidence="3">
    <location>
        <begin position="428"/>
        <end position="437"/>
    </location>
</feature>
<evidence type="ECO:0000313" key="7">
    <source>
        <dbReference type="EMBL" id="MDI7920876.1"/>
    </source>
</evidence>
<keyword evidence="1" id="KW-0732">Signal</keyword>
<organism evidence="7 8">
    <name type="scientific">Ferirhizobium litorale</name>
    <dbReference type="NCBI Taxonomy" id="2927786"/>
    <lineage>
        <taxon>Bacteria</taxon>
        <taxon>Pseudomonadati</taxon>
        <taxon>Pseudomonadota</taxon>
        <taxon>Alphaproteobacteria</taxon>
        <taxon>Hyphomicrobiales</taxon>
        <taxon>Rhizobiaceae</taxon>
        <taxon>Ferirhizobium</taxon>
    </lineage>
</organism>
<proteinExistence type="predicted"/>
<dbReference type="GO" id="GO:0015159">
    <property type="term" value="F:polysaccharide transmembrane transporter activity"/>
    <property type="evidence" value="ECO:0007669"/>
    <property type="project" value="InterPro"/>
</dbReference>
<dbReference type="Proteomes" id="UP001161580">
    <property type="component" value="Unassembled WGS sequence"/>
</dbReference>
<feature type="domain" description="AprE-like long alpha-helical hairpin" evidence="6">
    <location>
        <begin position="173"/>
        <end position="354"/>
    </location>
</feature>
<dbReference type="InterPro" id="IPR058781">
    <property type="entry name" value="HH_AprE-like"/>
</dbReference>
<gene>
    <name evidence="7" type="ORF">MRS75_02115</name>
</gene>
<sequence>MGAPQTYRHALLGKFLAAAMLGALGSIVAPGYAVSRDLPPQTKIRLTIVQWIPTKGVYEQWSALGGEYQISEQGTVALPMIGTVPVGDLDNSGLAAEIAKRLRDQVGLVDTPAATVEIVEYPPVYVVGDVSKPGEYKFRPGLTVLQALATSGGAAREANQLSGSQEVANLLGELRATEDSMLRTAARIARLEAEMSGAKEIRFPQPARNSDPVLTAIYDQENRIFSARANMLEREAKSLSGLRELLNEEIKVLEEKIKSTDEDIKSGEEQVRSTKALIEKGAIVPSRLYEVERVLRGYHGDRLDLVTSVMRARQNISQATRDLEGIYDKRQSEVASELQTERAALVQLELKQETKQKLLQETLTTSTGSLSPGQKPLLAFTVIRRDDGKSRELEVSETTALEPGDVVKVTQRLPEDFSPPGAETSAAVRREQASKFK</sequence>
<dbReference type="InterPro" id="IPR003715">
    <property type="entry name" value="Poly_export_N"/>
</dbReference>
<dbReference type="Gene3D" id="3.10.560.10">
    <property type="entry name" value="Outer membrane lipoprotein wza domain like"/>
    <property type="match status" value="1"/>
</dbReference>
<evidence type="ECO:0000256" key="2">
    <source>
        <dbReference type="SAM" id="Coils"/>
    </source>
</evidence>
<dbReference type="EMBL" id="JALDYZ010000001">
    <property type="protein sequence ID" value="MDI7920876.1"/>
    <property type="molecule type" value="Genomic_DNA"/>
</dbReference>
<reference evidence="7" key="1">
    <citation type="submission" date="2022-03" db="EMBL/GenBank/DDBJ databases">
        <title>Fererhizobium litorale gen. nov., sp. nov., isolated from sandy sediments of the Sea of Japan seashore.</title>
        <authorList>
            <person name="Romanenko L."/>
            <person name="Kurilenko V."/>
            <person name="Otstavnykh N."/>
            <person name="Svetashev V."/>
            <person name="Tekutyeva L."/>
            <person name="Isaeva M."/>
            <person name="Mikhailov V."/>
        </authorList>
    </citation>
    <scope>NUCLEOTIDE SEQUENCE</scope>
    <source>
        <strain evidence="7">KMM 9576</strain>
    </source>
</reference>
<comment type="caution">
    <text evidence="7">The sequence shown here is derived from an EMBL/GenBank/DDBJ whole genome shotgun (WGS) entry which is preliminary data.</text>
</comment>
<feature type="domain" description="Polysaccharide export protein N-terminal" evidence="4">
    <location>
        <begin position="61"/>
        <end position="118"/>
    </location>
</feature>